<dbReference type="InterPro" id="IPR050951">
    <property type="entry name" value="Retrovirus_Pol_polyprotein"/>
</dbReference>
<keyword evidence="10" id="KW-0808">Transferase</keyword>
<gene>
    <name evidence="16" type="ORF">PMAA_061940</name>
</gene>
<dbReference type="HOGENOM" id="CLU_000384_6_12_1"/>
<dbReference type="InterPro" id="IPR041588">
    <property type="entry name" value="Integrase_H2C2"/>
</dbReference>
<accession>B6Q991</accession>
<keyword evidence="10" id="KW-0239">DNA-directed DNA polymerase</keyword>
<dbReference type="Pfam" id="PF24626">
    <property type="entry name" value="SH3_Tf2-1"/>
    <property type="match status" value="1"/>
</dbReference>
<keyword evidence="11" id="KW-0238">DNA-binding</keyword>
<keyword evidence="2" id="KW-0645">Protease</keyword>
<dbReference type="Gene3D" id="1.10.340.70">
    <property type="match status" value="1"/>
</dbReference>
<dbReference type="GO" id="GO:0006310">
    <property type="term" value="P:DNA recombination"/>
    <property type="evidence" value="ECO:0007669"/>
    <property type="project" value="UniProtKB-KW"/>
</dbReference>
<sequence>MNLFIAQAHKPSDLTPSPKDHRICHRTIMMTIYNRIRRAISDKLRTFPRELGLKVTISDCKTDEQGRLYHRGRRWVPEYEPLRTKIIQQSHDSLLSGHPGHNGTSAIVGRAFFWPYMHQDVRRFTSNCDKCGANTIWRDRRQGLLKPLPIPERKWRQISTDFIDKLPECGGYTNLMVIVDRLCKGVILIPLKNLSAETVARKFIKYFILRHGFPNGIISDRGTQFVSEIWGYICRSMKIDRHLSTAWHPQTDGQTERMNAVIEDYLRKHCNYFQTDWKDLLPMAELAINNRISTSTGMSAFFLEHGYDLEVIDLRETTHEPTTRRKEREIAKGIVEKLAQATELAQTELAATQQRMEESANRHRDAAYDYRIGDKVWLNLRNIRTNRPSKKLDDRHAKYTVLEKVGTHAYRLDVGGQIHDVFHTSLLRPASQNPFPSQELADYQPPGVLIDGEEEWVVERIEAERSVKRGRGYSRQYLVKWLGYAERQWVPARNLEDTIALDSWEAAKGEGGSGSQALTENVRHVKIFPSTGQALSMTPKDNTLGKCIRDTIPRAVPTLPSKPRTYGNGTRSSLTSTETVLNVRRN</sequence>
<dbReference type="GO" id="GO:0006508">
    <property type="term" value="P:proteolysis"/>
    <property type="evidence" value="ECO:0007669"/>
    <property type="project" value="UniProtKB-KW"/>
</dbReference>
<evidence type="ECO:0000256" key="10">
    <source>
        <dbReference type="ARBA" id="ARBA00022932"/>
    </source>
</evidence>
<evidence type="ECO:0000256" key="3">
    <source>
        <dbReference type="ARBA" id="ARBA00022723"/>
    </source>
</evidence>
<dbReference type="GO" id="GO:0004190">
    <property type="term" value="F:aspartic-type endopeptidase activity"/>
    <property type="evidence" value="ECO:0007669"/>
    <property type="project" value="UniProtKB-KW"/>
</dbReference>
<dbReference type="OrthoDB" id="4509506at2759"/>
<keyword evidence="5" id="KW-0378">Hydrolase</keyword>
<dbReference type="AlphaFoldDB" id="B6Q991"/>
<dbReference type="VEuPathDB" id="FungiDB:PMAA_061940"/>
<keyword evidence="17" id="KW-1185">Reference proteome</keyword>
<evidence type="ECO:0000256" key="1">
    <source>
        <dbReference type="ARBA" id="ARBA00011353"/>
    </source>
</evidence>
<feature type="compositionally biased region" description="Polar residues" evidence="13">
    <location>
        <begin position="567"/>
        <end position="580"/>
    </location>
</feature>
<dbReference type="GO" id="GO:0006338">
    <property type="term" value="P:chromatin remodeling"/>
    <property type="evidence" value="ECO:0007669"/>
    <property type="project" value="UniProtKB-ARBA"/>
</dbReference>
<dbReference type="SUPFAM" id="SSF54160">
    <property type="entry name" value="Chromo domain-like"/>
    <property type="match status" value="1"/>
</dbReference>
<dbReference type="InterPro" id="IPR016197">
    <property type="entry name" value="Chromo-like_dom_sf"/>
</dbReference>
<keyword evidence="4" id="KW-0064">Aspartyl protease</keyword>
<keyword evidence="3" id="KW-0479">Metal-binding</keyword>
<evidence type="ECO:0000256" key="2">
    <source>
        <dbReference type="ARBA" id="ARBA00022670"/>
    </source>
</evidence>
<keyword evidence="10" id="KW-0548">Nucleotidyltransferase</keyword>
<keyword evidence="6" id="KW-0460">Magnesium</keyword>
<dbReference type="GO" id="GO:0003677">
    <property type="term" value="F:DNA binding"/>
    <property type="evidence" value="ECO:0007669"/>
    <property type="project" value="UniProtKB-KW"/>
</dbReference>
<dbReference type="Proteomes" id="UP000001294">
    <property type="component" value="Unassembled WGS sequence"/>
</dbReference>
<evidence type="ECO:0000259" key="14">
    <source>
        <dbReference type="PROSITE" id="PS50013"/>
    </source>
</evidence>
<evidence type="ECO:0000256" key="6">
    <source>
        <dbReference type="ARBA" id="ARBA00022842"/>
    </source>
</evidence>
<dbReference type="GO" id="GO:0003964">
    <property type="term" value="F:RNA-directed DNA polymerase activity"/>
    <property type="evidence" value="ECO:0007669"/>
    <property type="project" value="UniProtKB-KW"/>
</dbReference>
<dbReference type="PANTHER" id="PTHR37984:SF5">
    <property type="entry name" value="PROTEIN NYNRIN-LIKE"/>
    <property type="match status" value="1"/>
</dbReference>
<dbReference type="Gene3D" id="2.40.50.40">
    <property type="match status" value="1"/>
</dbReference>
<dbReference type="InterPro" id="IPR056924">
    <property type="entry name" value="SH3_Tf2-1"/>
</dbReference>
<keyword evidence="8" id="KW-0229">DNA integration</keyword>
<keyword evidence="7" id="KW-0694">RNA-binding</keyword>
<dbReference type="InterPro" id="IPR023780">
    <property type="entry name" value="Chromo_domain"/>
</dbReference>
<dbReference type="PhylomeDB" id="B6Q991"/>
<evidence type="ECO:0000256" key="7">
    <source>
        <dbReference type="ARBA" id="ARBA00022884"/>
    </source>
</evidence>
<evidence type="ECO:0000256" key="9">
    <source>
        <dbReference type="ARBA" id="ARBA00022918"/>
    </source>
</evidence>
<feature type="domain" description="Chromo" evidence="14">
    <location>
        <begin position="456"/>
        <end position="505"/>
    </location>
</feature>
<evidence type="ECO:0000313" key="16">
    <source>
        <dbReference type="EMBL" id="EEA25063.1"/>
    </source>
</evidence>
<keyword evidence="12" id="KW-0233">DNA recombination</keyword>
<evidence type="ECO:0000313" key="17">
    <source>
        <dbReference type="Proteomes" id="UP000001294"/>
    </source>
</evidence>
<evidence type="ECO:0000256" key="12">
    <source>
        <dbReference type="ARBA" id="ARBA00023172"/>
    </source>
</evidence>
<reference evidence="17" key="1">
    <citation type="journal article" date="2015" name="Genome Announc.">
        <title>Genome sequence of the AIDS-associated pathogen Penicillium marneffei (ATCC18224) and its near taxonomic relative Talaromyces stipitatus (ATCC10500).</title>
        <authorList>
            <person name="Nierman W.C."/>
            <person name="Fedorova-Abrams N.D."/>
            <person name="Andrianopoulos A."/>
        </authorList>
    </citation>
    <scope>NUCLEOTIDE SEQUENCE [LARGE SCALE GENOMIC DNA]</scope>
    <source>
        <strain evidence="17">ATCC 18224 / CBS 334.59 / QM 7333</strain>
    </source>
</reference>
<dbReference type="GO" id="GO:0003887">
    <property type="term" value="F:DNA-directed DNA polymerase activity"/>
    <property type="evidence" value="ECO:0007669"/>
    <property type="project" value="UniProtKB-KW"/>
</dbReference>
<dbReference type="GO" id="GO:0015074">
    <property type="term" value="P:DNA integration"/>
    <property type="evidence" value="ECO:0007669"/>
    <property type="project" value="UniProtKB-KW"/>
</dbReference>
<dbReference type="Gene3D" id="3.30.420.10">
    <property type="entry name" value="Ribonuclease H-like superfamily/Ribonuclease H"/>
    <property type="match status" value="1"/>
</dbReference>
<evidence type="ECO:0000259" key="15">
    <source>
        <dbReference type="PROSITE" id="PS50994"/>
    </source>
</evidence>
<evidence type="ECO:0000256" key="11">
    <source>
        <dbReference type="ARBA" id="ARBA00023125"/>
    </source>
</evidence>
<dbReference type="EMBL" id="DS995900">
    <property type="protein sequence ID" value="EEA25063.1"/>
    <property type="molecule type" value="Genomic_DNA"/>
</dbReference>
<name>B6Q991_TALMQ</name>
<feature type="region of interest" description="Disordered" evidence="13">
    <location>
        <begin position="1"/>
        <end position="20"/>
    </location>
</feature>
<dbReference type="GO" id="GO:0003723">
    <property type="term" value="F:RNA binding"/>
    <property type="evidence" value="ECO:0007669"/>
    <property type="project" value="UniProtKB-KW"/>
</dbReference>
<dbReference type="SUPFAM" id="SSF53098">
    <property type="entry name" value="Ribonuclease H-like"/>
    <property type="match status" value="1"/>
</dbReference>
<dbReference type="GO" id="GO:0005634">
    <property type="term" value="C:nucleus"/>
    <property type="evidence" value="ECO:0007669"/>
    <property type="project" value="UniProtKB-ARBA"/>
</dbReference>
<evidence type="ECO:0000256" key="5">
    <source>
        <dbReference type="ARBA" id="ARBA00022801"/>
    </source>
</evidence>
<dbReference type="PROSITE" id="PS50994">
    <property type="entry name" value="INTEGRASE"/>
    <property type="match status" value="1"/>
</dbReference>
<dbReference type="Pfam" id="PF00385">
    <property type="entry name" value="Chromo"/>
    <property type="match status" value="1"/>
</dbReference>
<keyword evidence="9" id="KW-0695">RNA-directed DNA polymerase</keyword>
<dbReference type="STRING" id="441960.B6Q991"/>
<feature type="region of interest" description="Disordered" evidence="13">
    <location>
        <begin position="561"/>
        <end position="586"/>
    </location>
</feature>
<feature type="domain" description="Integrase catalytic" evidence="15">
    <location>
        <begin position="145"/>
        <end position="308"/>
    </location>
</feature>
<dbReference type="Pfam" id="PF17921">
    <property type="entry name" value="Integrase_H2C2"/>
    <property type="match status" value="1"/>
</dbReference>
<dbReference type="FunFam" id="3.30.420.10:FF:000032">
    <property type="entry name" value="Retrovirus-related Pol polyprotein from transposon 297-like Protein"/>
    <property type="match status" value="1"/>
</dbReference>
<dbReference type="InterPro" id="IPR001584">
    <property type="entry name" value="Integrase_cat-core"/>
</dbReference>
<protein>
    <submittedName>
        <fullName evidence="16">Retrovirus polyprotein, putative</fullName>
    </submittedName>
</protein>
<proteinExistence type="predicted"/>
<dbReference type="InterPro" id="IPR036397">
    <property type="entry name" value="RNaseH_sf"/>
</dbReference>
<dbReference type="PANTHER" id="PTHR37984">
    <property type="entry name" value="PROTEIN CBG26694"/>
    <property type="match status" value="1"/>
</dbReference>
<comment type="subunit">
    <text evidence="1">Component of the NuA4 histone acetyltransferase complex.</text>
</comment>
<dbReference type="PROSITE" id="PS50013">
    <property type="entry name" value="CHROMO_2"/>
    <property type="match status" value="1"/>
</dbReference>
<dbReference type="InterPro" id="IPR012337">
    <property type="entry name" value="RNaseH-like_sf"/>
</dbReference>
<organism evidence="16 17">
    <name type="scientific">Talaromyces marneffei (strain ATCC 18224 / CBS 334.59 / QM 7333)</name>
    <name type="common">Penicillium marneffei</name>
    <dbReference type="NCBI Taxonomy" id="441960"/>
    <lineage>
        <taxon>Eukaryota</taxon>
        <taxon>Fungi</taxon>
        <taxon>Dikarya</taxon>
        <taxon>Ascomycota</taxon>
        <taxon>Pezizomycotina</taxon>
        <taxon>Eurotiomycetes</taxon>
        <taxon>Eurotiomycetidae</taxon>
        <taxon>Eurotiales</taxon>
        <taxon>Trichocomaceae</taxon>
        <taxon>Talaromyces</taxon>
        <taxon>Talaromyces sect. Talaromyces</taxon>
    </lineage>
</organism>
<dbReference type="SMART" id="SM00298">
    <property type="entry name" value="CHROMO"/>
    <property type="match status" value="1"/>
</dbReference>
<evidence type="ECO:0000256" key="13">
    <source>
        <dbReference type="SAM" id="MobiDB-lite"/>
    </source>
</evidence>
<dbReference type="InterPro" id="IPR000953">
    <property type="entry name" value="Chromo/chromo_shadow_dom"/>
</dbReference>
<dbReference type="GO" id="GO:0046872">
    <property type="term" value="F:metal ion binding"/>
    <property type="evidence" value="ECO:0007669"/>
    <property type="project" value="UniProtKB-KW"/>
</dbReference>
<evidence type="ECO:0000256" key="4">
    <source>
        <dbReference type="ARBA" id="ARBA00022750"/>
    </source>
</evidence>
<evidence type="ECO:0000256" key="8">
    <source>
        <dbReference type="ARBA" id="ARBA00022908"/>
    </source>
</evidence>